<proteinExistence type="inferred from homology"/>
<sequence length="440" mass="46918">MPWASCCRPHGVRVFGAILAVVLFLEPGLASSGDRSWVFQSCLAHCSSSGCTRLPHVPVSEQQALGIYSCPAACASALQAGHKQPGMPGASPVPLPLRLFRWSCEDDCKYHCMEAVEAWKARAGGQQEHGGSPQLQRLPVEKYHGKWPFRRVAGMQELLSVLASLANLAAHAVCLARLRARAGRGVSRVPSLPPSAGMAATRSPGGVGTGGLDGALCRLPYPFLGLWTAYSALHLNAWLWSALFHCRDTRTTERLDYCSAVAVVAAGLAAAMARPLWGRTRRRRVAAVTAVAGVVAGLIAHLRYMLTVKFDYGWNMQVCVAASVATALIWLVWVWAVRHPARSRMTAFLLLAHAAMLLEVLDFPPPTASGRLLDAHAAWHWATVPLTALFYSWLQADADWCQAGLAQGGQGGADGGEAGARGGDAGAVGRMLEAAKHKAV</sequence>
<protein>
    <recommendedName>
        <fullName evidence="7">Post-GPI attachment to proteins factor 3</fullName>
    </recommendedName>
</protein>
<dbReference type="Gramene" id="PNW86119">
    <property type="protein sequence ID" value="PNW86119"/>
    <property type="gene ID" value="CHLRE_02g074050v5"/>
</dbReference>
<dbReference type="OMA" id="LKPIKYH"/>
<reference evidence="8 9" key="1">
    <citation type="journal article" date="2007" name="Science">
        <title>The Chlamydomonas genome reveals the evolution of key animal and plant functions.</title>
        <authorList>
            <person name="Merchant S.S."/>
            <person name="Prochnik S.E."/>
            <person name="Vallon O."/>
            <person name="Harris E.H."/>
            <person name="Karpowicz S.J."/>
            <person name="Witman G.B."/>
            <person name="Terry A."/>
            <person name="Salamov A."/>
            <person name="Fritz-Laylin L.K."/>
            <person name="Marechal-Drouard L."/>
            <person name="Marshall W.F."/>
            <person name="Qu L.H."/>
            <person name="Nelson D.R."/>
            <person name="Sanderfoot A.A."/>
            <person name="Spalding M.H."/>
            <person name="Kapitonov V.V."/>
            <person name="Ren Q."/>
            <person name="Ferris P."/>
            <person name="Lindquist E."/>
            <person name="Shapiro H."/>
            <person name="Lucas S.M."/>
            <person name="Grimwood J."/>
            <person name="Schmutz J."/>
            <person name="Cardol P."/>
            <person name="Cerutti H."/>
            <person name="Chanfreau G."/>
            <person name="Chen C.L."/>
            <person name="Cognat V."/>
            <person name="Croft M.T."/>
            <person name="Dent R."/>
            <person name="Dutcher S."/>
            <person name="Fernandez E."/>
            <person name="Fukuzawa H."/>
            <person name="Gonzalez-Ballester D."/>
            <person name="Gonzalez-Halphen D."/>
            <person name="Hallmann A."/>
            <person name="Hanikenne M."/>
            <person name="Hippler M."/>
            <person name="Inwood W."/>
            <person name="Jabbari K."/>
            <person name="Kalanon M."/>
            <person name="Kuras R."/>
            <person name="Lefebvre P.A."/>
            <person name="Lemaire S.D."/>
            <person name="Lobanov A.V."/>
            <person name="Lohr M."/>
            <person name="Manuell A."/>
            <person name="Meier I."/>
            <person name="Mets L."/>
            <person name="Mittag M."/>
            <person name="Mittelmeier T."/>
            <person name="Moroney J.V."/>
            <person name="Moseley J."/>
            <person name="Napoli C."/>
            <person name="Nedelcu A.M."/>
            <person name="Niyogi K."/>
            <person name="Novoselov S.V."/>
            <person name="Paulsen I.T."/>
            <person name="Pazour G."/>
            <person name="Purton S."/>
            <person name="Ral J.P."/>
            <person name="Riano-Pachon D.M."/>
            <person name="Riekhof W."/>
            <person name="Rymarquis L."/>
            <person name="Schroda M."/>
            <person name="Stern D."/>
            <person name="Umen J."/>
            <person name="Willows R."/>
            <person name="Wilson N."/>
            <person name="Zimmer S.L."/>
            <person name="Allmer J."/>
            <person name="Balk J."/>
            <person name="Bisova K."/>
            <person name="Chen C.J."/>
            <person name="Elias M."/>
            <person name="Gendler K."/>
            <person name="Hauser C."/>
            <person name="Lamb M.R."/>
            <person name="Ledford H."/>
            <person name="Long J.C."/>
            <person name="Minagawa J."/>
            <person name="Page M.D."/>
            <person name="Pan J."/>
            <person name="Pootakham W."/>
            <person name="Roje S."/>
            <person name="Rose A."/>
            <person name="Stahlberg E."/>
            <person name="Terauchi A.M."/>
            <person name="Yang P."/>
            <person name="Ball S."/>
            <person name="Bowler C."/>
            <person name="Dieckmann C.L."/>
            <person name="Gladyshev V.N."/>
            <person name="Green P."/>
            <person name="Jorgensen R."/>
            <person name="Mayfield S."/>
            <person name="Mueller-Roeber B."/>
            <person name="Rajamani S."/>
            <person name="Sayre R.T."/>
            <person name="Brokstein P."/>
            <person name="Dubchak I."/>
            <person name="Goodstein D."/>
            <person name="Hornick L."/>
            <person name="Huang Y.W."/>
            <person name="Jhaveri J."/>
            <person name="Luo Y."/>
            <person name="Martinez D."/>
            <person name="Ngau W.C."/>
            <person name="Otillar B."/>
            <person name="Poliakov A."/>
            <person name="Porter A."/>
            <person name="Szajkowski L."/>
            <person name="Werner G."/>
            <person name="Zhou K."/>
            <person name="Grigoriev I.V."/>
            <person name="Rokhsar D.S."/>
            <person name="Grossman A.R."/>
        </authorList>
    </citation>
    <scope>NUCLEOTIDE SEQUENCE [LARGE SCALE GENOMIC DNA]</scope>
    <source>
        <strain evidence="9">CC-503</strain>
    </source>
</reference>
<dbReference type="EMBL" id="CM008963">
    <property type="protein sequence ID" value="PNW86119.1"/>
    <property type="molecule type" value="Genomic_DNA"/>
</dbReference>
<dbReference type="Pfam" id="PF04080">
    <property type="entry name" value="Per1"/>
    <property type="match status" value="1"/>
</dbReference>
<dbReference type="GO" id="GO:0006506">
    <property type="term" value="P:GPI anchor biosynthetic process"/>
    <property type="evidence" value="ECO:0000318"/>
    <property type="project" value="GO_Central"/>
</dbReference>
<dbReference type="FunCoup" id="A0A2K3E029">
    <property type="interactions" value="1755"/>
</dbReference>
<feature type="signal peptide" evidence="7">
    <location>
        <begin position="1"/>
        <end position="30"/>
    </location>
</feature>
<dbReference type="PANTHER" id="PTHR13148:SF0">
    <property type="entry name" value="POST-GPI ATTACHMENT TO PROTEINS FACTOR 3"/>
    <property type="match status" value="1"/>
</dbReference>
<dbReference type="Proteomes" id="UP000006906">
    <property type="component" value="Chromosome 2"/>
</dbReference>
<feature type="transmembrane region" description="Helical" evidence="7">
    <location>
        <begin position="312"/>
        <end position="335"/>
    </location>
</feature>
<feature type="chain" id="PRO_5016477886" description="Post-GPI attachment to proteins factor 3" evidence="7">
    <location>
        <begin position="31"/>
        <end position="440"/>
    </location>
</feature>
<keyword evidence="2 7" id="KW-0337">GPI-anchor biosynthesis</keyword>
<dbReference type="RefSeq" id="XP_042926738.1">
    <property type="nucleotide sequence ID" value="XM_043059104.1"/>
</dbReference>
<dbReference type="STRING" id="3055.A0A2K3E029"/>
<dbReference type="PANTHER" id="PTHR13148">
    <property type="entry name" value="PER1-RELATED"/>
    <property type="match status" value="1"/>
</dbReference>
<keyword evidence="3 7" id="KW-0812">Transmembrane</keyword>
<feature type="transmembrane region" description="Helical" evidence="7">
    <location>
        <begin position="285"/>
        <end position="306"/>
    </location>
</feature>
<keyword evidence="4 7" id="KW-0732">Signal</keyword>
<dbReference type="ExpressionAtlas" id="A0A2K3E029">
    <property type="expression patterns" value="baseline"/>
</dbReference>
<dbReference type="GO" id="GO:0000139">
    <property type="term" value="C:Golgi membrane"/>
    <property type="evidence" value="ECO:0007669"/>
    <property type="project" value="UniProtKB-SubCell"/>
</dbReference>
<dbReference type="GO" id="GO:0005789">
    <property type="term" value="C:endoplasmic reticulum membrane"/>
    <property type="evidence" value="ECO:0000318"/>
    <property type="project" value="GO_Central"/>
</dbReference>
<evidence type="ECO:0000256" key="4">
    <source>
        <dbReference type="ARBA" id="ARBA00022729"/>
    </source>
</evidence>
<comment type="similarity">
    <text evidence="7">Belongs to the PGAP3 family.</text>
</comment>
<dbReference type="AlphaFoldDB" id="A0A2K3E029"/>
<keyword evidence="7" id="KW-0333">Golgi apparatus</keyword>
<accession>A0A2K3E029</accession>
<keyword evidence="6 7" id="KW-0472">Membrane</keyword>
<dbReference type="InParanoid" id="A0A2K3E029"/>
<comment type="subcellular location">
    <subcellularLocation>
        <location evidence="1">Endomembrane system</location>
        <topology evidence="1">Multi-pass membrane protein</topology>
    </subcellularLocation>
    <subcellularLocation>
        <location evidence="7">Golgi apparatus membrane</location>
        <topology evidence="7">Multi-pass membrane protein</topology>
    </subcellularLocation>
</comment>
<keyword evidence="9" id="KW-1185">Reference proteome</keyword>
<gene>
    <name evidence="8" type="ORF">CHLRE_02g074050v5</name>
</gene>
<evidence type="ECO:0000256" key="1">
    <source>
        <dbReference type="ARBA" id="ARBA00004127"/>
    </source>
</evidence>
<evidence type="ECO:0000256" key="3">
    <source>
        <dbReference type="ARBA" id="ARBA00022692"/>
    </source>
</evidence>
<evidence type="ECO:0000313" key="8">
    <source>
        <dbReference type="EMBL" id="PNW86119.1"/>
    </source>
</evidence>
<organism evidence="8 9">
    <name type="scientific">Chlamydomonas reinhardtii</name>
    <name type="common">Chlamydomonas smithii</name>
    <dbReference type="NCBI Taxonomy" id="3055"/>
    <lineage>
        <taxon>Eukaryota</taxon>
        <taxon>Viridiplantae</taxon>
        <taxon>Chlorophyta</taxon>
        <taxon>core chlorophytes</taxon>
        <taxon>Chlorophyceae</taxon>
        <taxon>CS clade</taxon>
        <taxon>Chlamydomonadales</taxon>
        <taxon>Chlamydomonadaceae</taxon>
        <taxon>Chlamydomonas</taxon>
    </lineage>
</organism>
<name>A0A2K3E029_CHLRE</name>
<keyword evidence="5 7" id="KW-1133">Transmembrane helix</keyword>
<comment type="caution">
    <text evidence="7">Lacks conserved residue(s) required for the propagation of feature annotation.</text>
</comment>
<evidence type="ECO:0000313" key="9">
    <source>
        <dbReference type="Proteomes" id="UP000006906"/>
    </source>
</evidence>
<evidence type="ECO:0000256" key="6">
    <source>
        <dbReference type="ARBA" id="ARBA00023136"/>
    </source>
</evidence>
<dbReference type="GO" id="GO:0016788">
    <property type="term" value="F:hydrolase activity, acting on ester bonds"/>
    <property type="evidence" value="ECO:0000318"/>
    <property type="project" value="GO_Central"/>
</dbReference>
<feature type="transmembrane region" description="Helical" evidence="7">
    <location>
        <begin position="254"/>
        <end position="273"/>
    </location>
</feature>
<dbReference type="GeneID" id="5727171"/>
<dbReference type="OrthoDB" id="419770at2759"/>
<comment type="function">
    <text evidence="7">Involved in the lipid remodeling steps of GPI-anchor maturation.</text>
</comment>
<dbReference type="InterPro" id="IPR007217">
    <property type="entry name" value="Per1-like"/>
</dbReference>
<dbReference type="KEGG" id="cre:CHLRE_02g074050v5"/>
<evidence type="ECO:0000256" key="5">
    <source>
        <dbReference type="ARBA" id="ARBA00022989"/>
    </source>
</evidence>
<evidence type="ECO:0000256" key="2">
    <source>
        <dbReference type="ARBA" id="ARBA00022502"/>
    </source>
</evidence>
<evidence type="ECO:0000256" key="7">
    <source>
        <dbReference type="RuleBase" id="RU365066"/>
    </source>
</evidence>